<dbReference type="GO" id="GO:0005634">
    <property type="term" value="C:nucleus"/>
    <property type="evidence" value="ECO:0007669"/>
    <property type="project" value="TreeGrafter"/>
</dbReference>
<organism evidence="3 4">
    <name type="scientific">Agaricus bisporus var. burnettii</name>
    <dbReference type="NCBI Taxonomy" id="192524"/>
    <lineage>
        <taxon>Eukaryota</taxon>
        <taxon>Fungi</taxon>
        <taxon>Dikarya</taxon>
        <taxon>Basidiomycota</taxon>
        <taxon>Agaricomycotina</taxon>
        <taxon>Agaricomycetes</taxon>
        <taxon>Agaricomycetidae</taxon>
        <taxon>Agaricales</taxon>
        <taxon>Agaricineae</taxon>
        <taxon>Agaricaceae</taxon>
        <taxon>Agaricus</taxon>
    </lineage>
</organism>
<dbReference type="PANTHER" id="PTHR48070">
    <property type="entry name" value="ESTERASE OVCA2"/>
    <property type="match status" value="1"/>
</dbReference>
<keyword evidence="1" id="KW-0378">Hydrolase</keyword>
<name>A0A8H7KKE2_AGABI</name>
<dbReference type="EMBL" id="JABXXO010000003">
    <property type="protein sequence ID" value="KAF7783198.1"/>
    <property type="molecule type" value="Genomic_DNA"/>
</dbReference>
<dbReference type="PANTHER" id="PTHR48070:SF6">
    <property type="entry name" value="ESTERASE OVCA2"/>
    <property type="match status" value="1"/>
</dbReference>
<dbReference type="InterPro" id="IPR029058">
    <property type="entry name" value="AB_hydrolase_fold"/>
</dbReference>
<gene>
    <name evidence="3" type="ORF">Agabi119p4_2574</name>
</gene>
<dbReference type="AlphaFoldDB" id="A0A8H7KKE2"/>
<comment type="caution">
    <text evidence="3">The sequence shown here is derived from an EMBL/GenBank/DDBJ whole genome shotgun (WGS) entry which is preliminary data.</text>
</comment>
<dbReference type="Proteomes" id="UP000629468">
    <property type="component" value="Unassembled WGS sequence"/>
</dbReference>
<feature type="domain" description="Serine hydrolase" evidence="2">
    <location>
        <begin position="1"/>
        <end position="223"/>
    </location>
</feature>
<evidence type="ECO:0000259" key="2">
    <source>
        <dbReference type="Pfam" id="PF03959"/>
    </source>
</evidence>
<dbReference type="GO" id="GO:0016787">
    <property type="term" value="F:hydrolase activity"/>
    <property type="evidence" value="ECO:0007669"/>
    <property type="project" value="UniProtKB-KW"/>
</dbReference>
<proteinExistence type="predicted"/>
<dbReference type="GO" id="GO:0005737">
    <property type="term" value="C:cytoplasm"/>
    <property type="evidence" value="ECO:0007669"/>
    <property type="project" value="TreeGrafter"/>
</dbReference>
<protein>
    <recommendedName>
        <fullName evidence="2">Serine hydrolase domain-containing protein</fullName>
    </recommendedName>
</protein>
<dbReference type="InterPro" id="IPR050593">
    <property type="entry name" value="LovG"/>
</dbReference>
<dbReference type="InterPro" id="IPR005645">
    <property type="entry name" value="FSH-like_dom"/>
</dbReference>
<evidence type="ECO:0000256" key="1">
    <source>
        <dbReference type="ARBA" id="ARBA00022801"/>
    </source>
</evidence>
<evidence type="ECO:0000313" key="4">
    <source>
        <dbReference type="Proteomes" id="UP000629468"/>
    </source>
</evidence>
<dbReference type="Pfam" id="PF03959">
    <property type="entry name" value="FSH1"/>
    <property type="match status" value="1"/>
</dbReference>
<dbReference type="SUPFAM" id="SSF53474">
    <property type="entry name" value="alpha/beta-Hydrolases"/>
    <property type="match status" value="1"/>
</dbReference>
<evidence type="ECO:0000313" key="3">
    <source>
        <dbReference type="EMBL" id="KAF7783198.1"/>
    </source>
</evidence>
<accession>A0A8H7KKE2</accession>
<reference evidence="3 4" key="1">
    <citation type="journal article" name="Sci. Rep.">
        <title>Telomere-to-telomere assembled and centromere annotated genomes of the two main subspecies of the button mushroom Agaricus bisporus reveal especially polymorphic chromosome ends.</title>
        <authorList>
            <person name="Sonnenberg A.S.M."/>
            <person name="Sedaghat-Telgerd N."/>
            <person name="Lavrijssen B."/>
            <person name="Ohm R.A."/>
            <person name="Hendrickx P.M."/>
            <person name="Scholtmeijer K."/>
            <person name="Baars J.J.P."/>
            <person name="van Peer A."/>
        </authorList>
    </citation>
    <scope>NUCLEOTIDE SEQUENCE [LARGE SCALE GENOMIC DNA]</scope>
    <source>
        <strain evidence="3 4">H119_p4</strain>
    </source>
</reference>
<sequence>MTAKRAVLVLHGYSQNANIFSKRLGALRKEAKDVELVFIEAPHILQPVDVTGEHVNNPALNFELSTTEPPEQDPELIARAWWQPNPERTKGIGLADSLAVVKDVLQKRKFDGVMGFSQGAAFAAIIAALLEKPETYPPFLVDGKPPHPPMQFCIAVSGFKLTDPICDPIFTPSFSTRTLHVLGRNDIIVIEERSRKLIDVSSNKRVEEHDGGHFVPSQGNWRKFLAEFLRNPFGDIPSPGRVAVNISTIVISGHWIYVKTWKEDKCSRLGFQIRLSIGLWITPAL</sequence>
<dbReference type="Gene3D" id="3.40.50.1820">
    <property type="entry name" value="alpha/beta hydrolase"/>
    <property type="match status" value="1"/>
</dbReference>